<evidence type="ECO:0000313" key="2">
    <source>
        <dbReference type="Proteomes" id="UP000798662"/>
    </source>
</evidence>
<comment type="caution">
    <text evidence="1">The sequence shown here is derived from an EMBL/GenBank/DDBJ whole genome shotgun (WGS) entry which is preliminary data.</text>
</comment>
<name>A0ACC3C5B2_PYRYE</name>
<dbReference type="EMBL" id="CM020619">
    <property type="protein sequence ID" value="KAK1865268.1"/>
    <property type="molecule type" value="Genomic_DNA"/>
</dbReference>
<organism evidence="1 2">
    <name type="scientific">Pyropia yezoensis</name>
    <name type="common">Susabi-nori</name>
    <name type="synonym">Porphyra yezoensis</name>
    <dbReference type="NCBI Taxonomy" id="2788"/>
    <lineage>
        <taxon>Eukaryota</taxon>
        <taxon>Rhodophyta</taxon>
        <taxon>Bangiophyceae</taxon>
        <taxon>Bangiales</taxon>
        <taxon>Bangiaceae</taxon>
        <taxon>Pyropia</taxon>
    </lineage>
</organism>
<dbReference type="Proteomes" id="UP000798662">
    <property type="component" value="Chromosome 2"/>
</dbReference>
<keyword evidence="2" id="KW-1185">Reference proteome</keyword>
<sequence length="531" mass="51675">MEARFAAALASRRSRGLLRTIDDGISAAAGDCDGGSGAAAAGGGGTGRGRRRGTPLPLVDFASNDYLGLATSAELAAATAAVLVEASAPGDGSASDGGDAGSGGSSGGCGGGSSGGCGGGGDGGAVPDRDRRVYGSGGSRLLTGGSPLHRRVETTAAAAHGWHDALYVGSGYAANLALFSCILGDGDAVVYDEAVHASVHDGLRLSRVARPGGGAGGGGGGNGGGGVRSGVRRLWPFPHNSVPGLVRVATAALAAGAVAPGGTLLVAVESIYSMDGDAAPLGDLLDALAALAAAHPATPPRLVVDEAHGVGVVHPRGALAAAGLSRHPALLAAVVPYGKAHGAAGAVILVASSLMRAYLVNYARPLIYSTAPPPAAAAAILASYPLVCDRRVDALRAVATALRAAATDAGHAFFLAGAAAAAAVSAARARDGSNAASGEAVGRAPEVEGAAELPPPPPPGNVAAASAAVEDADTSGRGRDSPMTDMAEGEADNREDTRPGNVPPWLVEGRNTSEAVMTNGEEKVGKEGRPS</sequence>
<reference evidence="1" key="1">
    <citation type="submission" date="2019-11" db="EMBL/GenBank/DDBJ databases">
        <title>Nori genome reveals adaptations in red seaweeds to the harsh intertidal environment.</title>
        <authorList>
            <person name="Wang D."/>
            <person name="Mao Y."/>
        </authorList>
    </citation>
    <scope>NUCLEOTIDE SEQUENCE</scope>
    <source>
        <tissue evidence="1">Gametophyte</tissue>
    </source>
</reference>
<accession>A0ACC3C5B2</accession>
<evidence type="ECO:0000313" key="1">
    <source>
        <dbReference type="EMBL" id="KAK1865268.1"/>
    </source>
</evidence>
<proteinExistence type="predicted"/>
<protein>
    <submittedName>
        <fullName evidence="1">Uncharacterized protein</fullName>
    </submittedName>
</protein>
<gene>
    <name evidence="1" type="ORF">I4F81_007802</name>
</gene>